<dbReference type="GO" id="GO:0003924">
    <property type="term" value="F:GTPase activity"/>
    <property type="evidence" value="ECO:0007669"/>
    <property type="project" value="InterPro"/>
</dbReference>
<evidence type="ECO:0000256" key="1">
    <source>
        <dbReference type="ARBA" id="ARBA00022741"/>
    </source>
</evidence>
<dbReference type="InterPro" id="IPR001806">
    <property type="entry name" value="Small_GTPase"/>
</dbReference>
<dbReference type="PANTHER" id="PTHR47978">
    <property type="match status" value="1"/>
</dbReference>
<dbReference type="EMBL" id="GDID01005221">
    <property type="protein sequence ID" value="JAP91385.1"/>
    <property type="molecule type" value="Transcribed_RNA"/>
</dbReference>
<dbReference type="SUPFAM" id="SSF52540">
    <property type="entry name" value="P-loop containing nucleoside triphosphate hydrolases"/>
    <property type="match status" value="1"/>
</dbReference>
<sequence length="175" mass="19868">MCQAEFFQPGDYTFKIALLGEKGVGKSSLQYYYIHNTSLTDNIEMPSEETKVYKPSQGTNIQFEFKDTINAEQSHPANDPYWNEFIFGCQCVLCCFDLTQTGQLQKVQPWVASVLSYGGTVALIGCKSDGERQITKEEAKQYADDMGVDYYETSAHKGSDVESTFKRLCYKMMKM</sequence>
<dbReference type="GO" id="GO:0005525">
    <property type="term" value="F:GTP binding"/>
    <property type="evidence" value="ECO:0007669"/>
    <property type="project" value="InterPro"/>
</dbReference>
<gene>
    <name evidence="2" type="ORF">TPC1_17024</name>
</gene>
<dbReference type="PROSITE" id="PS51419">
    <property type="entry name" value="RAB"/>
    <property type="match status" value="1"/>
</dbReference>
<dbReference type="InterPro" id="IPR027417">
    <property type="entry name" value="P-loop_NTPase"/>
</dbReference>
<dbReference type="SMART" id="SM00173">
    <property type="entry name" value="RAS"/>
    <property type="match status" value="1"/>
</dbReference>
<reference evidence="2" key="1">
    <citation type="submission" date="2015-07" db="EMBL/GenBank/DDBJ databases">
        <title>Adaptation to a free-living lifestyle via gene acquisitions in the diplomonad Trepomonas sp. PC1.</title>
        <authorList>
            <person name="Xu F."/>
            <person name="Jerlstrom-Hultqvist J."/>
            <person name="Kolisko M."/>
            <person name="Simpson A.G.B."/>
            <person name="Roger A.J."/>
            <person name="Svard S.G."/>
            <person name="Andersson J.O."/>
        </authorList>
    </citation>
    <scope>NUCLEOTIDE SEQUENCE</scope>
    <source>
        <strain evidence="2">PC1</strain>
    </source>
</reference>
<dbReference type="Pfam" id="PF00071">
    <property type="entry name" value="Ras"/>
    <property type="match status" value="1"/>
</dbReference>
<dbReference type="PRINTS" id="PR00449">
    <property type="entry name" value="RASTRNSFRMNG"/>
</dbReference>
<keyword evidence="1" id="KW-0547">Nucleotide-binding</keyword>
<dbReference type="Gene3D" id="3.40.50.300">
    <property type="entry name" value="P-loop containing nucleotide triphosphate hydrolases"/>
    <property type="match status" value="1"/>
</dbReference>
<evidence type="ECO:0000313" key="2">
    <source>
        <dbReference type="EMBL" id="JAP91385.1"/>
    </source>
</evidence>
<organism evidence="2">
    <name type="scientific">Trepomonas sp. PC1</name>
    <dbReference type="NCBI Taxonomy" id="1076344"/>
    <lineage>
        <taxon>Eukaryota</taxon>
        <taxon>Metamonada</taxon>
        <taxon>Diplomonadida</taxon>
        <taxon>Hexamitidae</taxon>
        <taxon>Hexamitinae</taxon>
        <taxon>Trepomonas</taxon>
    </lineage>
</organism>
<proteinExistence type="predicted"/>
<accession>A0A146K6C1</accession>
<dbReference type="SMART" id="SM00175">
    <property type="entry name" value="RAB"/>
    <property type="match status" value="1"/>
</dbReference>
<dbReference type="AlphaFoldDB" id="A0A146K6C1"/>
<protein>
    <submittedName>
        <fullName evidence="2">Rab-like protein</fullName>
    </submittedName>
</protein>
<name>A0A146K6C1_9EUKA</name>